<keyword evidence="9" id="KW-0645">Protease</keyword>
<evidence type="ECO:0000256" key="14">
    <source>
        <dbReference type="ARBA" id="ARBA00023170"/>
    </source>
</evidence>
<dbReference type="PANTHER" id="PTHR27006:SF599">
    <property type="entry name" value="PROTEIN KINASE DOMAIN-CONTAINING PROTEIN"/>
    <property type="match status" value="1"/>
</dbReference>
<keyword evidence="10 21" id="KW-0418">Kinase</keyword>
<dbReference type="InterPro" id="IPR043502">
    <property type="entry name" value="DNA/RNA_pol_sf"/>
</dbReference>
<dbReference type="Pfam" id="PF25597">
    <property type="entry name" value="SH3_retrovirus"/>
    <property type="match status" value="1"/>
</dbReference>
<dbReference type="GO" id="GO:0016020">
    <property type="term" value="C:membrane"/>
    <property type="evidence" value="ECO:0007669"/>
    <property type="project" value="UniProtKB-SubCell"/>
</dbReference>
<dbReference type="Gene3D" id="3.30.200.20">
    <property type="entry name" value="Phosphorylase Kinase, domain 1"/>
    <property type="match status" value="1"/>
</dbReference>
<sequence>MSQHGDDTELSHFSLAEISKSTEDFSKDKKLGQGGFGPVYMGVLDDGRKIAVKKLLKTSRQGVYEFKNELQFIAKLQHRNLVKLLGYCNEGDERMLIYEHMPNKSLDYLIFDKIRSLTLDWSDRFHIIHGIVRGLLYLHHDSRFKIVHRDLKASNILLDANMNPKISDFGLARMGYMSPEYAVNGTFSEKSDVFSFGVLELEIVSGKTNRGFSREEKDEDNLLAHAWRLYEEDEDSEDYPAWKELDALVLQWILNTISDSLVGRVIHTATTTHEAWVHIEKVLLSNKQARAAALETTFVNLTLAACSSLDDYCTRLQDLANQLADVDHPITESRFVLQVVHGLPAEYDTTAALIHQNQADWDTARTMLNDEKIRLEARQQHQPSALAAATTPQTPSQPSSATAYYSTRGRGRGRGRSSRGGRGRGGGYRPNYHNNPTPNTYLPWNNTNNPPNSHPSPTNYPPWAWWMPPPCPYPTQPNTPAPNHTNNQSSSAHYAAHYPPPVFEQFGPASDQTHRSMGSQPDQQQQGNQSTGTATFAQGQEFDALQPSDIGAAFTTMVLNEPEPTWTMDTGATEHLTPHQGMIHVPSSLPVRTKILVGDGNCLPILGSGTGYHTLPNRNYILPNILYSPKVIKNLLSVRRFTRDNLVSIEFDPYGFSLKDLTTGEHLSRHNSEGDLYTFTAPEPSSCLVAASYLPWHDRLGHPGAQVLDTLIRFFNFPCNKNKVSAFCDSCHVSNSKRLPFYASTSTTFAPFDIIHCDLWTSPIPSKQGYKYCMVLIDNFTHFVWVYPLKFKSETFPTFTKFHRLIHTQFNRKIKTFQCDLGGEFDNNAFKEFANQNGLLFRFACPHTSSQNGRAERMIRRLNDVIRSLLIHANLPPAFWVEALHTAAYLHNILPTKRLKFFTPTFALYLRHPSYDHLRVFGCACYPNTSATQPHKLHPQANRCIFLGYPPDFRGYRCLDPTTGKVSISRHVTFDENTFPYTTPQPTTFQFLDDSIPPGFDFIPTQPTTTPPGPNPPIQTGPNPSVQPATPAPSQHSPPPFRPIIYTRRPKPAATSTSAQPDLLPTNSQPTQPAHDHHSHTSAAQSTTVPPNLHPMATRSKTGSSKPAHKLNLHTTTISPIPSTYGKAFTDPNWVQAMQAEFNALQVNDTWELVPRPDNHPVIRCMWLFRHKFKSDGSLERYMARLVVNGKSQTVGIDCDDTFSPVVKPATIRTVLSLAVSRAWPIHQLDVKNAFLHGHLNETVYMHQPAGFTDKRYPNFVCRLKKSLYGLKQAPRAWYNRFASYITSHGFKSSKCDNSLFVYSHGPHTAYLLLYVDDIVLTASSDSFLKQIIQTLSREFAMTDLGRLHHFLGIKVTHTAHGLFLNQEQYAKEIINRASMTNCKPCSTPVDLATKLSTTSGAPFPDPTLYRSLAGALQYLTFTRPDISYAVQQICLFMHDPREPHFAFMKRIIRYLQGTLNYGIRILRTPS</sequence>
<dbReference type="Pfam" id="PF00665">
    <property type="entry name" value="rve"/>
    <property type="match status" value="1"/>
</dbReference>
<keyword evidence="15" id="KW-0325">Glycoprotein</keyword>
<evidence type="ECO:0000256" key="16">
    <source>
        <dbReference type="ARBA" id="ARBA00047899"/>
    </source>
</evidence>
<keyword evidence="8" id="KW-0547">Nucleotide-binding</keyword>
<feature type="region of interest" description="Disordered" evidence="18">
    <location>
        <begin position="476"/>
        <end position="532"/>
    </location>
</feature>
<keyword evidence="4" id="KW-0808">Transferase</keyword>
<dbReference type="SMART" id="SM00220">
    <property type="entry name" value="S_TKc"/>
    <property type="match status" value="1"/>
</dbReference>
<dbReference type="STRING" id="4232.A0A251T5P9"/>
<dbReference type="InterPro" id="IPR012337">
    <property type="entry name" value="RNaseH-like_sf"/>
</dbReference>
<evidence type="ECO:0000313" key="21">
    <source>
        <dbReference type="EMBL" id="OTG05826.1"/>
    </source>
</evidence>
<evidence type="ECO:0000256" key="12">
    <source>
        <dbReference type="ARBA" id="ARBA00022989"/>
    </source>
</evidence>
<dbReference type="SUPFAM" id="SSF56672">
    <property type="entry name" value="DNA/RNA polymerases"/>
    <property type="match status" value="1"/>
</dbReference>
<evidence type="ECO:0000259" key="20">
    <source>
        <dbReference type="PROSITE" id="PS50994"/>
    </source>
</evidence>
<dbReference type="PANTHER" id="PTHR27006">
    <property type="entry name" value="PROMASTIGOTE SURFACE ANTIGEN PROTEIN PSA"/>
    <property type="match status" value="1"/>
</dbReference>
<evidence type="ECO:0000256" key="13">
    <source>
        <dbReference type="ARBA" id="ARBA00023136"/>
    </source>
</evidence>
<dbReference type="GO" id="GO:0003676">
    <property type="term" value="F:nucleic acid binding"/>
    <property type="evidence" value="ECO:0007669"/>
    <property type="project" value="InterPro"/>
</dbReference>
<dbReference type="Pfam" id="PF00069">
    <property type="entry name" value="Pkinase"/>
    <property type="match status" value="1"/>
</dbReference>
<evidence type="ECO:0000256" key="11">
    <source>
        <dbReference type="ARBA" id="ARBA00022840"/>
    </source>
</evidence>
<evidence type="ECO:0000256" key="3">
    <source>
        <dbReference type="ARBA" id="ARBA00022527"/>
    </source>
</evidence>
<feature type="compositionally biased region" description="Polar residues" evidence="18">
    <location>
        <begin position="1054"/>
        <end position="1072"/>
    </location>
</feature>
<dbReference type="Pfam" id="PF13976">
    <property type="entry name" value="gag_pre-integrs"/>
    <property type="match status" value="1"/>
</dbReference>
<keyword evidence="7" id="KW-0677">Repeat</keyword>
<dbReference type="InParanoid" id="A0A251T5P9"/>
<evidence type="ECO:0000256" key="17">
    <source>
        <dbReference type="ARBA" id="ARBA00048679"/>
    </source>
</evidence>
<evidence type="ECO:0000256" key="5">
    <source>
        <dbReference type="ARBA" id="ARBA00022692"/>
    </source>
</evidence>
<proteinExistence type="predicted"/>
<feature type="compositionally biased region" description="Low complexity" evidence="18">
    <location>
        <begin position="516"/>
        <end position="532"/>
    </location>
</feature>
<dbReference type="FunFam" id="1.10.510.10:FF:001023">
    <property type="entry name" value="Os07g0541700 protein"/>
    <property type="match status" value="1"/>
</dbReference>
<keyword evidence="22" id="KW-1185">Reference proteome</keyword>
<keyword evidence="9" id="KW-0378">Hydrolase</keyword>
<comment type="catalytic activity">
    <reaction evidence="16">
        <text>L-threonyl-[protein] + ATP = O-phospho-L-threonyl-[protein] + ADP + H(+)</text>
        <dbReference type="Rhea" id="RHEA:46608"/>
        <dbReference type="Rhea" id="RHEA-COMP:11060"/>
        <dbReference type="Rhea" id="RHEA-COMP:11605"/>
        <dbReference type="ChEBI" id="CHEBI:15378"/>
        <dbReference type="ChEBI" id="CHEBI:30013"/>
        <dbReference type="ChEBI" id="CHEBI:30616"/>
        <dbReference type="ChEBI" id="CHEBI:61977"/>
        <dbReference type="ChEBI" id="CHEBI:456216"/>
        <dbReference type="EC" id="2.7.11.1"/>
    </reaction>
</comment>
<dbReference type="GO" id="GO:0005524">
    <property type="term" value="F:ATP binding"/>
    <property type="evidence" value="ECO:0007669"/>
    <property type="project" value="UniProtKB-KW"/>
</dbReference>
<feature type="compositionally biased region" description="Basic residues" evidence="18">
    <location>
        <begin position="409"/>
        <end position="422"/>
    </location>
</feature>
<feature type="compositionally biased region" description="Polar residues" evidence="18">
    <location>
        <begin position="390"/>
        <end position="405"/>
    </location>
</feature>
<dbReference type="InterPro" id="IPR057670">
    <property type="entry name" value="SH3_retrovirus"/>
</dbReference>
<evidence type="ECO:0000259" key="19">
    <source>
        <dbReference type="PROSITE" id="PS50011"/>
    </source>
</evidence>
<keyword evidence="9" id="KW-0064">Aspartyl protease</keyword>
<dbReference type="EC" id="2.7.11.1" evidence="2"/>
<feature type="region of interest" description="Disordered" evidence="18">
    <location>
        <begin position="378"/>
        <end position="455"/>
    </location>
</feature>
<dbReference type="Gene3D" id="3.30.420.10">
    <property type="entry name" value="Ribonuclease H-like superfamily/Ribonuclease H"/>
    <property type="match status" value="1"/>
</dbReference>
<evidence type="ECO:0000313" key="22">
    <source>
        <dbReference type="Proteomes" id="UP000215914"/>
    </source>
</evidence>
<dbReference type="InterPro" id="IPR011009">
    <property type="entry name" value="Kinase-like_dom_sf"/>
</dbReference>
<dbReference type="GO" id="GO:0004190">
    <property type="term" value="F:aspartic-type endopeptidase activity"/>
    <property type="evidence" value="ECO:0007669"/>
    <property type="project" value="UniProtKB-KW"/>
</dbReference>
<dbReference type="InterPro" id="IPR000719">
    <property type="entry name" value="Prot_kinase_dom"/>
</dbReference>
<organism evidence="21 22">
    <name type="scientific">Helianthus annuus</name>
    <name type="common">Common sunflower</name>
    <dbReference type="NCBI Taxonomy" id="4232"/>
    <lineage>
        <taxon>Eukaryota</taxon>
        <taxon>Viridiplantae</taxon>
        <taxon>Streptophyta</taxon>
        <taxon>Embryophyta</taxon>
        <taxon>Tracheophyta</taxon>
        <taxon>Spermatophyta</taxon>
        <taxon>Magnoliopsida</taxon>
        <taxon>eudicotyledons</taxon>
        <taxon>Gunneridae</taxon>
        <taxon>Pentapetalae</taxon>
        <taxon>asterids</taxon>
        <taxon>campanulids</taxon>
        <taxon>Asterales</taxon>
        <taxon>Asteraceae</taxon>
        <taxon>Asteroideae</taxon>
        <taxon>Heliantheae alliance</taxon>
        <taxon>Heliantheae</taxon>
        <taxon>Helianthus</taxon>
    </lineage>
</organism>
<evidence type="ECO:0000256" key="10">
    <source>
        <dbReference type="ARBA" id="ARBA00022777"/>
    </source>
</evidence>
<dbReference type="InterPro" id="IPR008271">
    <property type="entry name" value="Ser/Thr_kinase_AS"/>
</dbReference>
<name>A0A251T5P9_HELAN</name>
<evidence type="ECO:0000256" key="9">
    <source>
        <dbReference type="ARBA" id="ARBA00022750"/>
    </source>
</evidence>
<dbReference type="InterPro" id="IPR025724">
    <property type="entry name" value="GAG-pre-integrase_dom"/>
</dbReference>
<protein>
    <recommendedName>
        <fullName evidence="2">non-specific serine/threonine protein kinase</fullName>
        <ecNumber evidence="2">2.7.11.1</ecNumber>
    </recommendedName>
</protein>
<feature type="region of interest" description="Disordered" evidence="18">
    <location>
        <begin position="993"/>
        <end position="1110"/>
    </location>
</feature>
<dbReference type="InterPro" id="IPR054722">
    <property type="entry name" value="PolX-like_BBD"/>
</dbReference>
<dbReference type="Pfam" id="PF07727">
    <property type="entry name" value="RVT_2"/>
    <property type="match status" value="1"/>
</dbReference>
<feature type="domain" description="Integrase catalytic" evidence="20">
    <location>
        <begin position="747"/>
        <end position="912"/>
    </location>
</feature>
<accession>A0A251T5P9</accession>
<comment type="subcellular location">
    <subcellularLocation>
        <location evidence="1">Membrane</location>
        <topology evidence="1">Single-pass membrane protein</topology>
    </subcellularLocation>
</comment>
<keyword evidence="3" id="KW-0723">Serine/threonine-protein kinase</keyword>
<reference evidence="22" key="1">
    <citation type="journal article" date="2017" name="Nature">
        <title>The sunflower genome provides insights into oil metabolism, flowering and Asterid evolution.</title>
        <authorList>
            <person name="Badouin H."/>
            <person name="Gouzy J."/>
            <person name="Grassa C.J."/>
            <person name="Murat F."/>
            <person name="Staton S.E."/>
            <person name="Cottret L."/>
            <person name="Lelandais-Briere C."/>
            <person name="Owens G.L."/>
            <person name="Carrere S."/>
            <person name="Mayjonade B."/>
            <person name="Legrand L."/>
            <person name="Gill N."/>
            <person name="Kane N.C."/>
            <person name="Bowers J.E."/>
            <person name="Hubner S."/>
            <person name="Bellec A."/>
            <person name="Berard A."/>
            <person name="Berges H."/>
            <person name="Blanchet N."/>
            <person name="Boniface M.C."/>
            <person name="Brunel D."/>
            <person name="Catrice O."/>
            <person name="Chaidir N."/>
            <person name="Claudel C."/>
            <person name="Donnadieu C."/>
            <person name="Faraut T."/>
            <person name="Fievet G."/>
            <person name="Helmstetter N."/>
            <person name="King M."/>
            <person name="Knapp S.J."/>
            <person name="Lai Z."/>
            <person name="Le Paslier M.C."/>
            <person name="Lippi Y."/>
            <person name="Lorenzon L."/>
            <person name="Mandel J.R."/>
            <person name="Marage G."/>
            <person name="Marchand G."/>
            <person name="Marquand E."/>
            <person name="Bret-Mestries E."/>
            <person name="Morien E."/>
            <person name="Nambeesan S."/>
            <person name="Nguyen T."/>
            <person name="Pegot-Espagnet P."/>
            <person name="Pouilly N."/>
            <person name="Raftis F."/>
            <person name="Sallet E."/>
            <person name="Schiex T."/>
            <person name="Thomas J."/>
            <person name="Vandecasteele C."/>
            <person name="Vares D."/>
            <person name="Vear F."/>
            <person name="Vautrin S."/>
            <person name="Crespi M."/>
            <person name="Mangin B."/>
            <person name="Burke J.M."/>
            <person name="Salse J."/>
            <person name="Munos S."/>
            <person name="Vincourt P."/>
            <person name="Rieseberg L.H."/>
            <person name="Langlade N.B."/>
        </authorList>
    </citation>
    <scope>NUCLEOTIDE SEQUENCE [LARGE SCALE GENOMIC DNA]</scope>
    <source>
        <strain evidence="22">cv. SF193</strain>
    </source>
</reference>
<keyword evidence="11" id="KW-0067">ATP-binding</keyword>
<keyword evidence="13" id="KW-0472">Membrane</keyword>
<dbReference type="InterPro" id="IPR001584">
    <property type="entry name" value="Integrase_cat-core"/>
</dbReference>
<keyword evidence="6" id="KW-0732">Signal</keyword>
<keyword evidence="5" id="KW-0812">Transmembrane</keyword>
<dbReference type="PROSITE" id="PS00108">
    <property type="entry name" value="PROTEIN_KINASE_ST"/>
    <property type="match status" value="1"/>
</dbReference>
<dbReference type="Proteomes" id="UP000215914">
    <property type="component" value="Chromosome 12"/>
</dbReference>
<dbReference type="EMBL" id="CM007901">
    <property type="protein sequence ID" value="OTG05826.1"/>
    <property type="molecule type" value="Genomic_DNA"/>
</dbReference>
<keyword evidence="12" id="KW-1133">Transmembrane helix</keyword>
<dbReference type="SUPFAM" id="SSF56112">
    <property type="entry name" value="Protein kinase-like (PK-like)"/>
    <property type="match status" value="1"/>
</dbReference>
<dbReference type="GO" id="GO:0015074">
    <property type="term" value="P:DNA integration"/>
    <property type="evidence" value="ECO:0007669"/>
    <property type="project" value="InterPro"/>
</dbReference>
<feature type="domain" description="Protein kinase" evidence="19">
    <location>
        <begin position="25"/>
        <end position="303"/>
    </location>
</feature>
<dbReference type="FunFam" id="3.30.200.20:FF:000727">
    <property type="entry name" value="Cysteine-rich RLK (RECEPTOR-like protein kinase) 23"/>
    <property type="match status" value="1"/>
</dbReference>
<evidence type="ECO:0000256" key="7">
    <source>
        <dbReference type="ARBA" id="ARBA00022737"/>
    </source>
</evidence>
<dbReference type="PROSITE" id="PS50994">
    <property type="entry name" value="INTEGRASE"/>
    <property type="match status" value="1"/>
</dbReference>
<comment type="catalytic activity">
    <reaction evidence="17">
        <text>L-seryl-[protein] + ATP = O-phospho-L-seryl-[protein] + ADP + H(+)</text>
        <dbReference type="Rhea" id="RHEA:17989"/>
        <dbReference type="Rhea" id="RHEA-COMP:9863"/>
        <dbReference type="Rhea" id="RHEA-COMP:11604"/>
        <dbReference type="ChEBI" id="CHEBI:15378"/>
        <dbReference type="ChEBI" id="CHEBI:29999"/>
        <dbReference type="ChEBI" id="CHEBI:30616"/>
        <dbReference type="ChEBI" id="CHEBI:83421"/>
        <dbReference type="ChEBI" id="CHEBI:456216"/>
        <dbReference type="EC" id="2.7.11.1"/>
    </reaction>
</comment>
<evidence type="ECO:0000256" key="6">
    <source>
        <dbReference type="ARBA" id="ARBA00022729"/>
    </source>
</evidence>
<dbReference type="Pfam" id="PF22936">
    <property type="entry name" value="Pol_BBD"/>
    <property type="match status" value="1"/>
</dbReference>
<keyword evidence="14" id="KW-0675">Receptor</keyword>
<feature type="compositionally biased region" description="Polar residues" evidence="18">
    <location>
        <begin position="1081"/>
        <end position="1090"/>
    </location>
</feature>
<evidence type="ECO:0000256" key="15">
    <source>
        <dbReference type="ARBA" id="ARBA00023180"/>
    </source>
</evidence>
<evidence type="ECO:0000256" key="18">
    <source>
        <dbReference type="SAM" id="MobiDB-lite"/>
    </source>
</evidence>
<evidence type="ECO:0000256" key="8">
    <source>
        <dbReference type="ARBA" id="ARBA00022741"/>
    </source>
</evidence>
<dbReference type="Gene3D" id="1.10.510.10">
    <property type="entry name" value="Transferase(Phosphotransferase) domain 1"/>
    <property type="match status" value="1"/>
</dbReference>
<evidence type="ECO:0000256" key="2">
    <source>
        <dbReference type="ARBA" id="ARBA00012513"/>
    </source>
</evidence>
<dbReference type="SUPFAM" id="SSF53098">
    <property type="entry name" value="Ribonuclease H-like"/>
    <property type="match status" value="1"/>
</dbReference>
<feature type="compositionally biased region" description="Polar residues" evidence="18">
    <location>
        <begin position="1026"/>
        <end position="1035"/>
    </location>
</feature>
<gene>
    <name evidence="21" type="ORF">HannXRQ_Chr12g0377931</name>
</gene>
<dbReference type="InterPro" id="IPR013103">
    <property type="entry name" value="RVT_2"/>
</dbReference>
<dbReference type="PROSITE" id="PS50011">
    <property type="entry name" value="PROTEIN_KINASE_DOM"/>
    <property type="match status" value="1"/>
</dbReference>
<feature type="compositionally biased region" description="Low complexity" evidence="18">
    <location>
        <begin position="430"/>
        <end position="451"/>
    </location>
</feature>
<dbReference type="InterPro" id="IPR036397">
    <property type="entry name" value="RNaseH_sf"/>
</dbReference>
<feature type="compositionally biased region" description="Pro residues" evidence="18">
    <location>
        <begin position="1009"/>
        <end position="1019"/>
    </location>
</feature>
<dbReference type="GO" id="GO:0004674">
    <property type="term" value="F:protein serine/threonine kinase activity"/>
    <property type="evidence" value="ECO:0007669"/>
    <property type="project" value="UniProtKB-KW"/>
</dbReference>
<evidence type="ECO:0000256" key="4">
    <source>
        <dbReference type="ARBA" id="ARBA00022679"/>
    </source>
</evidence>
<evidence type="ECO:0000256" key="1">
    <source>
        <dbReference type="ARBA" id="ARBA00004167"/>
    </source>
</evidence>